<keyword evidence="2" id="KW-1185">Reference proteome</keyword>
<dbReference type="AlphaFoldDB" id="C8X5F6"/>
<evidence type="ECO:0000313" key="2">
    <source>
        <dbReference type="Proteomes" id="UP000001052"/>
    </source>
</evidence>
<protein>
    <submittedName>
        <fullName evidence="1">Uncharacterized protein</fullName>
    </submittedName>
</protein>
<dbReference type="OrthoDB" id="9855168at2"/>
<dbReference type="Proteomes" id="UP000001052">
    <property type="component" value="Chromosome"/>
</dbReference>
<proteinExistence type="predicted"/>
<accession>C8X5F6</accession>
<gene>
    <name evidence="1" type="ordered locus">Dret_2371</name>
</gene>
<dbReference type="HOGENOM" id="CLU_2342228_0_0_7"/>
<dbReference type="EMBL" id="CP001734">
    <property type="protein sequence ID" value="ACV69653.1"/>
    <property type="molecule type" value="Genomic_DNA"/>
</dbReference>
<dbReference type="KEGG" id="drt:Dret_2371"/>
<name>C8X5F6_DESRD</name>
<reference evidence="1 2" key="2">
    <citation type="journal article" date="2010" name="Stand. Genomic Sci.">
        <title>Complete genome sequence of Desulfohalobium retbaense type strain (HR(100)).</title>
        <authorList>
            <person name="Spring S."/>
            <person name="Nolan M."/>
            <person name="Lapidus A."/>
            <person name="Glavina Del Rio T."/>
            <person name="Copeland A."/>
            <person name="Tice H."/>
            <person name="Cheng J.F."/>
            <person name="Lucas S."/>
            <person name="Land M."/>
            <person name="Chen F."/>
            <person name="Bruce D."/>
            <person name="Goodwin L."/>
            <person name="Pitluck S."/>
            <person name="Ivanova N."/>
            <person name="Mavromatis K."/>
            <person name="Mikhailova N."/>
            <person name="Pati A."/>
            <person name="Chen A."/>
            <person name="Palaniappan K."/>
            <person name="Hauser L."/>
            <person name="Chang Y.J."/>
            <person name="Jeffries C.D."/>
            <person name="Munk C."/>
            <person name="Kiss H."/>
            <person name="Chain P."/>
            <person name="Han C."/>
            <person name="Brettin T."/>
            <person name="Detter J.C."/>
            <person name="Schuler E."/>
            <person name="Goker M."/>
            <person name="Rohde M."/>
            <person name="Bristow J."/>
            <person name="Eisen J.A."/>
            <person name="Markowitz V."/>
            <person name="Hugenholtz P."/>
            <person name="Kyrpides N.C."/>
            <person name="Klenk H.P."/>
        </authorList>
    </citation>
    <scope>NUCLEOTIDE SEQUENCE [LARGE SCALE GENOMIC DNA]</scope>
    <source>
        <strain evidence="1 2">DSM 5692</strain>
    </source>
</reference>
<dbReference type="RefSeq" id="WP_015752787.1">
    <property type="nucleotide sequence ID" value="NC_013223.1"/>
</dbReference>
<evidence type="ECO:0000313" key="1">
    <source>
        <dbReference type="EMBL" id="ACV69653.1"/>
    </source>
</evidence>
<sequence>MTLENLTIETMTHCEAEVVSKELQGEDSVSQVLSLLERLRHNRFQAVVWDQDNYVGGIWYNPIYKQWTAEFLDVEWRDADEAASVQAQLLQETAVRE</sequence>
<organism evidence="1 2">
    <name type="scientific">Desulfohalobium retbaense (strain ATCC 49708 / DSM 5692 / JCM 16813 / HR100)</name>
    <dbReference type="NCBI Taxonomy" id="485915"/>
    <lineage>
        <taxon>Bacteria</taxon>
        <taxon>Pseudomonadati</taxon>
        <taxon>Thermodesulfobacteriota</taxon>
        <taxon>Desulfovibrionia</taxon>
        <taxon>Desulfovibrionales</taxon>
        <taxon>Desulfohalobiaceae</taxon>
        <taxon>Desulfohalobium</taxon>
    </lineage>
</organism>
<reference evidence="2" key="1">
    <citation type="submission" date="2009-09" db="EMBL/GenBank/DDBJ databases">
        <title>The complete chromosome of Desulfohalobium retbaense DSM 5692.</title>
        <authorList>
            <consortium name="US DOE Joint Genome Institute (JGI-PGF)"/>
            <person name="Lucas S."/>
            <person name="Copeland A."/>
            <person name="Lapidus A."/>
            <person name="Glavina del Rio T."/>
            <person name="Dalin E."/>
            <person name="Tice H."/>
            <person name="Bruce D."/>
            <person name="Goodwin L."/>
            <person name="Pitluck S."/>
            <person name="Kyrpides N."/>
            <person name="Mavromatis K."/>
            <person name="Ivanova N."/>
            <person name="Mikhailova N."/>
            <person name="Munk A.C."/>
            <person name="Brettin T."/>
            <person name="Detter J.C."/>
            <person name="Han C."/>
            <person name="Tapia R."/>
            <person name="Larimer F."/>
            <person name="Land M."/>
            <person name="Hauser L."/>
            <person name="Markowitz V."/>
            <person name="Cheng J.-F."/>
            <person name="Hugenholtz P."/>
            <person name="Woyke T."/>
            <person name="Wu D."/>
            <person name="Spring S."/>
            <person name="Klenk H.-P."/>
            <person name="Eisen J.A."/>
        </authorList>
    </citation>
    <scope>NUCLEOTIDE SEQUENCE [LARGE SCALE GENOMIC DNA]</scope>
    <source>
        <strain evidence="2">DSM 5692</strain>
    </source>
</reference>